<evidence type="ECO:0000313" key="1">
    <source>
        <dbReference type="EMBL" id="JAD98298.1"/>
    </source>
</evidence>
<proteinExistence type="predicted"/>
<organism evidence="1">
    <name type="scientific">Arundo donax</name>
    <name type="common">Giant reed</name>
    <name type="synonym">Donax arundinaceus</name>
    <dbReference type="NCBI Taxonomy" id="35708"/>
    <lineage>
        <taxon>Eukaryota</taxon>
        <taxon>Viridiplantae</taxon>
        <taxon>Streptophyta</taxon>
        <taxon>Embryophyta</taxon>
        <taxon>Tracheophyta</taxon>
        <taxon>Spermatophyta</taxon>
        <taxon>Magnoliopsida</taxon>
        <taxon>Liliopsida</taxon>
        <taxon>Poales</taxon>
        <taxon>Poaceae</taxon>
        <taxon>PACMAD clade</taxon>
        <taxon>Arundinoideae</taxon>
        <taxon>Arundineae</taxon>
        <taxon>Arundo</taxon>
    </lineage>
</organism>
<dbReference type="EMBL" id="GBRH01199597">
    <property type="protein sequence ID" value="JAD98298.1"/>
    <property type="molecule type" value="Transcribed_RNA"/>
</dbReference>
<reference evidence="1" key="2">
    <citation type="journal article" date="2015" name="Data Brief">
        <title>Shoot transcriptome of the giant reed, Arundo donax.</title>
        <authorList>
            <person name="Barrero R.A."/>
            <person name="Guerrero F.D."/>
            <person name="Moolhuijzen P."/>
            <person name="Goolsby J.A."/>
            <person name="Tidwell J."/>
            <person name="Bellgard S.E."/>
            <person name="Bellgard M.I."/>
        </authorList>
    </citation>
    <scope>NUCLEOTIDE SEQUENCE</scope>
    <source>
        <tissue evidence="1">Shoot tissue taken approximately 20 cm above the soil surface</tissue>
    </source>
</reference>
<sequence>MFQCLLVYLSWCFQICLLHRIC</sequence>
<reference evidence="1" key="1">
    <citation type="submission" date="2014-09" db="EMBL/GenBank/DDBJ databases">
        <authorList>
            <person name="Magalhaes I.L.F."/>
            <person name="Oliveira U."/>
            <person name="Santos F.R."/>
            <person name="Vidigal T.H.D.A."/>
            <person name="Brescovit A.D."/>
            <person name="Santos A.J."/>
        </authorList>
    </citation>
    <scope>NUCLEOTIDE SEQUENCE</scope>
    <source>
        <tissue evidence="1">Shoot tissue taken approximately 20 cm above the soil surface</tissue>
    </source>
</reference>
<dbReference type="AlphaFoldDB" id="A0A0A9EGZ7"/>
<name>A0A0A9EGZ7_ARUDO</name>
<protein>
    <submittedName>
        <fullName evidence="1">Uncharacterized protein</fullName>
    </submittedName>
</protein>
<accession>A0A0A9EGZ7</accession>